<organism evidence="2 3">
    <name type="scientific">Discina gigas</name>
    <dbReference type="NCBI Taxonomy" id="1032678"/>
    <lineage>
        <taxon>Eukaryota</taxon>
        <taxon>Fungi</taxon>
        <taxon>Dikarya</taxon>
        <taxon>Ascomycota</taxon>
        <taxon>Pezizomycotina</taxon>
        <taxon>Pezizomycetes</taxon>
        <taxon>Pezizales</taxon>
        <taxon>Discinaceae</taxon>
        <taxon>Discina</taxon>
    </lineage>
</organism>
<evidence type="ECO:0000313" key="3">
    <source>
        <dbReference type="Proteomes" id="UP001447188"/>
    </source>
</evidence>
<dbReference type="EMBL" id="JBBBZM010000078">
    <property type="protein sequence ID" value="KAL0635059.1"/>
    <property type="molecule type" value="Genomic_DNA"/>
</dbReference>
<dbReference type="Proteomes" id="UP001447188">
    <property type="component" value="Unassembled WGS sequence"/>
</dbReference>
<evidence type="ECO:0000313" key="2">
    <source>
        <dbReference type="EMBL" id="KAL0635059.1"/>
    </source>
</evidence>
<name>A0ABR3GGJ6_9PEZI</name>
<feature type="domain" description="3-beta hydroxysteroid dehydrogenase/isomerase" evidence="1">
    <location>
        <begin position="13"/>
        <end position="281"/>
    </location>
</feature>
<evidence type="ECO:0000259" key="1">
    <source>
        <dbReference type="Pfam" id="PF01073"/>
    </source>
</evidence>
<gene>
    <name evidence="2" type="primary">ERG26</name>
    <name evidence="2" type="ORF">Q9L58_005988</name>
</gene>
<keyword evidence="2" id="KW-0560">Oxidoreductase</keyword>
<dbReference type="PROSITE" id="PS51257">
    <property type="entry name" value="PROKAR_LIPOPROTEIN"/>
    <property type="match status" value="1"/>
</dbReference>
<comment type="caution">
    <text evidence="2">The sequence shown here is derived from an EMBL/GenBank/DDBJ whole genome shotgun (WGS) entry which is preliminary data.</text>
</comment>
<dbReference type="PANTHER" id="PTHR43000">
    <property type="entry name" value="DTDP-D-GLUCOSE 4,6-DEHYDRATASE-RELATED"/>
    <property type="match status" value="1"/>
</dbReference>
<dbReference type="SUPFAM" id="SSF51735">
    <property type="entry name" value="NAD(P)-binding Rossmann-fold domains"/>
    <property type="match status" value="1"/>
</dbReference>
<protein>
    <submittedName>
        <fullName evidence="2">Erg26, C-3 sterol dehydrogenase</fullName>
        <ecNumber evidence="2">1.1.1.170</ecNumber>
    </submittedName>
</protein>
<dbReference type="InterPro" id="IPR036291">
    <property type="entry name" value="NAD(P)-bd_dom_sf"/>
</dbReference>
<dbReference type="Gene3D" id="3.40.50.720">
    <property type="entry name" value="NAD(P)-binding Rossmann-like Domain"/>
    <property type="match status" value="1"/>
</dbReference>
<accession>A0ABR3GGJ6</accession>
<dbReference type="GO" id="GO:0000252">
    <property type="term" value="F:3-beta-hydroxysteroid dehydrogenase [NAD(P)+]/C4-decarboxylase activity"/>
    <property type="evidence" value="ECO:0007669"/>
    <property type="project" value="UniProtKB-EC"/>
</dbReference>
<keyword evidence="3" id="KW-1185">Reference proteome</keyword>
<sequence>MAAPKKQPLHNVLVVGGCGFLGHHVVKLLLQQHPECNVSVMDLHTSFNNFPGVAYYPGDITSREQVDKILAQSRPEVVIDTVSPVFGLGKEIYFRVNVDGTRTLLDASTDKGVRAFVYTSSASVVFDGVNDMRNVNESAPIPVVPMDAYNETKAIGERMVLDANRKRGMLTVSLRLSGLFGPGDRQALPGMFQALERGQTKFQLGDNSNLADFTYIVNAAYAHILAAEKLLGMPVDLEKASTTVDGEAYFITNGEPVFFWDFVRAVWAAKGHVAPYTIALPKLLSHYAGGASELVGWLTGKEPSLTRMKVKLSTCQRYFDIRKAKTMLGYAPLISLHQGVLDGVAWFVEQEKKESEKKEQ</sequence>
<reference evidence="2 3" key="1">
    <citation type="submission" date="2024-02" db="EMBL/GenBank/DDBJ databases">
        <title>Discinaceae phylogenomics.</title>
        <authorList>
            <person name="Dirks A.C."/>
            <person name="James T.Y."/>
        </authorList>
    </citation>
    <scope>NUCLEOTIDE SEQUENCE [LARGE SCALE GENOMIC DNA]</scope>
    <source>
        <strain evidence="2 3">ACD0624</strain>
    </source>
</reference>
<dbReference type="EC" id="1.1.1.170" evidence="2"/>
<dbReference type="Pfam" id="PF01073">
    <property type="entry name" value="3Beta_HSD"/>
    <property type="match status" value="1"/>
</dbReference>
<proteinExistence type="predicted"/>
<dbReference type="InterPro" id="IPR002225">
    <property type="entry name" value="3Beta_OHSteriod_DH/Estase"/>
</dbReference>